<reference evidence="1" key="1">
    <citation type="journal article" date="2025" name="Int. J. Syst. Evol. Microbiol.">
        <title>Inconstantimicrobium mannanitabidum sp. nov., a novel member of the family Clostridiaceae isolated from anoxic soil under the treatment of reductive soil disinfestation.</title>
        <authorList>
            <person name="Ueki A."/>
            <person name="Tonouchi A."/>
            <person name="Honma S."/>
            <person name="Kaku N."/>
            <person name="Ueki K."/>
        </authorList>
    </citation>
    <scope>NUCLEOTIDE SEQUENCE</scope>
    <source>
        <strain evidence="1">TW13</strain>
    </source>
</reference>
<comment type="caution">
    <text evidence="1">The sequence shown here is derived from an EMBL/GenBank/DDBJ whole genome shotgun (WGS) entry which is preliminary data.</text>
</comment>
<name>A0ACB5RE78_9CLOT</name>
<accession>A0ACB5RE78</accession>
<protein>
    <submittedName>
        <fullName evidence="1">FRG domain-containing protein</fullName>
    </submittedName>
</protein>
<sequence>MSLQNLRDYTFKNGILTIKVSSFDEFQDIIDSDYFNTKNQNFIYRGQGNIDWLIETSINRIIKTPGSYNPPNVLQYQLENFKYSIRGRRGANPEVYRSNIEWWALGQHYGLATPMLDFSYAPYVATFFAYEEDRTSDRLVACLNYKLLRDFYESNQIDENQRIFILKPFMDDNPRLIAQSGLLAYIPLNTDLESLIAQYFPNCNDLCYCDPVLIKFQLPNTERVEALKTLQKMNITDATIYPDLQGSSLYCNMKLRIAEY</sequence>
<organism evidence="1 2">
    <name type="scientific">Inconstantimicrobium mannanitabidum</name>
    <dbReference type="NCBI Taxonomy" id="1604901"/>
    <lineage>
        <taxon>Bacteria</taxon>
        <taxon>Bacillati</taxon>
        <taxon>Bacillota</taxon>
        <taxon>Clostridia</taxon>
        <taxon>Eubacteriales</taxon>
        <taxon>Clostridiaceae</taxon>
        <taxon>Inconstantimicrobium</taxon>
    </lineage>
</organism>
<keyword evidence="2" id="KW-1185">Reference proteome</keyword>
<gene>
    <name evidence="1" type="ORF">rsdtw13_26640</name>
</gene>
<evidence type="ECO:0000313" key="1">
    <source>
        <dbReference type="EMBL" id="GKX67406.1"/>
    </source>
</evidence>
<proteinExistence type="predicted"/>
<evidence type="ECO:0000313" key="2">
    <source>
        <dbReference type="Proteomes" id="UP001058074"/>
    </source>
</evidence>
<dbReference type="EMBL" id="BROD01000001">
    <property type="protein sequence ID" value="GKX67406.1"/>
    <property type="molecule type" value="Genomic_DNA"/>
</dbReference>
<dbReference type="Proteomes" id="UP001058074">
    <property type="component" value="Unassembled WGS sequence"/>
</dbReference>